<comment type="similarity">
    <text evidence="2">Belongs to the glycosyl hydrolase 65 family.</text>
</comment>
<evidence type="ECO:0000256" key="1">
    <source>
        <dbReference type="ARBA" id="ARBA00001576"/>
    </source>
</evidence>
<dbReference type="OrthoDB" id="200349at2759"/>
<feature type="domain" description="Glycoside hydrolase family 65 N-terminal" evidence="8">
    <location>
        <begin position="44"/>
        <end position="307"/>
    </location>
</feature>
<evidence type="ECO:0000313" key="10">
    <source>
        <dbReference type="Proteomes" id="UP000504636"/>
    </source>
</evidence>
<sequence length="1023" mass="111070">MHPSTPLRGLAFVLGGLGVALAANFTTESGDTWNNDQWTLTTETLDMGHYQSRMSLANGYLGINVATVGPFFEVDVPVAGDSISGWPLFNSRQTFATIAGFYDTQPTTNGTNYLWLNQYGAESVISGVPHWGGLILESNNQTLNSTVNPDSIRNYVSTLDIKKGLMKWSYTWTPTDGLNINVTYSMFVHKLYVNQAAVQVELSASSDTDVKVIDILDGTSAVRADFVYKNYEPDTKTIWTAVRPNGIDNITAYIYSTLKTNDCVGSVTPSPFLDYSSGNASTIAQSIAFKLRAHETAVIEKHIGGASHDAFDDPQEVARCASLSGAKTGFGPLLDTHIKEWNSILPEDSVDDYILPGDDTPPNNDTWLLQITSVTSPFYILQNTVGPNAIEIAGGNKKLDINSISVCGLGSDCYAGLIFWDAEIWMAPGLDMSHPHHIKQITNYRKEKFPQAQENVKMAYSSSQNQTGKFSNGGAVYPWTSGRWGNCTGTGPCFDYEYHINGDIGKQMYNYYSTTGDREYFEGDLLPIYDAIAYFYSELMDLNETTGKYELLNATDPDEYANNADRIGFTTALIQKHLNESNILNEWFGLPTNESWTELAGNIDLPTNNEVGIILEYGTMNGSINVKQADVILIDDILDYPNNYSLSDLDYYAAKQSTTGPGMTYGVFSIVANEVSPSGCSSYTYNLVGVEPYVRAPWYQFSEQLGDNFQDNGGTHPAFPFLTGMGGANRVAIFGYLGVRIFPDRLDIDPSLPSQIPYISYRTFYWQGYAFSATSNQTHTNLTRLANSRVLPKANSTYASNPIPISLGTLGDSVNYTIAANETHTFSNRLLGQNATVAGNILQCIPARSDQAYIPGQLPIAAIDGAASTKWQPALGNATAVLTVDLAATPHGAAGTAITELRFDWGARPPQMFAVVFSDSPSAATLGLELILPFNATRGYTALGDSPSASLTNVTAEGNVRISAPYDAGSVAALVKIGANTTNVTLDAPVATRRWAHLLLWGVAGTTNYTGGGATVAEWVMLE</sequence>
<dbReference type="Pfam" id="PF03632">
    <property type="entry name" value="Glyco_hydro_65m"/>
    <property type="match status" value="1"/>
</dbReference>
<dbReference type="Pfam" id="PF03636">
    <property type="entry name" value="Glyco_hydro_65N"/>
    <property type="match status" value="1"/>
</dbReference>
<evidence type="ECO:0000313" key="9">
    <source>
        <dbReference type="EMBL" id="KAF2813841.1"/>
    </source>
</evidence>
<evidence type="ECO:0000259" key="8">
    <source>
        <dbReference type="Pfam" id="PF03636"/>
    </source>
</evidence>
<dbReference type="InterPro" id="IPR005195">
    <property type="entry name" value="Glyco_hydro_65_M"/>
</dbReference>
<accession>A0A6A6YYD8</accession>
<dbReference type="GO" id="GO:0009277">
    <property type="term" value="C:fungal-type cell wall"/>
    <property type="evidence" value="ECO:0007669"/>
    <property type="project" value="TreeGrafter"/>
</dbReference>
<keyword evidence="10" id="KW-1185">Reference proteome</keyword>
<dbReference type="InterPro" id="IPR008928">
    <property type="entry name" value="6-hairpin_glycosidase_sf"/>
</dbReference>
<gene>
    <name evidence="9 11" type="ORF">BDZ99DRAFT_553820</name>
</gene>
<evidence type="ECO:0000259" key="7">
    <source>
        <dbReference type="Pfam" id="PF03632"/>
    </source>
</evidence>
<dbReference type="EMBL" id="MU003695">
    <property type="protein sequence ID" value="KAF2813841.1"/>
    <property type="molecule type" value="Genomic_DNA"/>
</dbReference>
<dbReference type="Gene3D" id="1.50.10.10">
    <property type="match status" value="1"/>
</dbReference>
<dbReference type="InterPro" id="IPR012341">
    <property type="entry name" value="6hp_glycosidase-like_sf"/>
</dbReference>
<feature type="chain" id="PRO_5044629436" description="alpha,alpha-trehalase" evidence="6">
    <location>
        <begin position="23"/>
        <end position="1023"/>
    </location>
</feature>
<dbReference type="GeneID" id="54468002"/>
<evidence type="ECO:0000256" key="6">
    <source>
        <dbReference type="SAM" id="SignalP"/>
    </source>
</evidence>
<dbReference type="EC" id="3.2.1.28" evidence="3"/>
<evidence type="ECO:0000256" key="4">
    <source>
        <dbReference type="ARBA" id="ARBA00022801"/>
    </source>
</evidence>
<dbReference type="InterPro" id="IPR011013">
    <property type="entry name" value="Gal_mutarotase_sf_dom"/>
</dbReference>
<dbReference type="PANTHER" id="PTHR11051">
    <property type="entry name" value="GLYCOSYL HYDROLASE-RELATED"/>
    <property type="match status" value="1"/>
</dbReference>
<keyword evidence="4" id="KW-0378">Hydrolase</keyword>
<name>A0A6A6YYD8_9PEZI</name>
<evidence type="ECO:0000256" key="2">
    <source>
        <dbReference type="ARBA" id="ARBA00006768"/>
    </source>
</evidence>
<organism evidence="9">
    <name type="scientific">Mytilinidion resinicola</name>
    <dbReference type="NCBI Taxonomy" id="574789"/>
    <lineage>
        <taxon>Eukaryota</taxon>
        <taxon>Fungi</taxon>
        <taxon>Dikarya</taxon>
        <taxon>Ascomycota</taxon>
        <taxon>Pezizomycotina</taxon>
        <taxon>Dothideomycetes</taxon>
        <taxon>Pleosporomycetidae</taxon>
        <taxon>Mytilinidiales</taxon>
        <taxon>Mytilinidiaceae</taxon>
        <taxon>Mytilinidion</taxon>
    </lineage>
</organism>
<dbReference type="GO" id="GO:0004555">
    <property type="term" value="F:alpha,alpha-trehalase activity"/>
    <property type="evidence" value="ECO:0007669"/>
    <property type="project" value="UniProtKB-EC"/>
</dbReference>
<evidence type="ECO:0000256" key="3">
    <source>
        <dbReference type="ARBA" id="ARBA00012757"/>
    </source>
</evidence>
<keyword evidence="6" id="KW-0732">Signal</keyword>
<reference evidence="11" key="3">
    <citation type="submission" date="2025-04" db="UniProtKB">
        <authorList>
            <consortium name="RefSeq"/>
        </authorList>
    </citation>
    <scope>IDENTIFICATION</scope>
    <source>
        <strain evidence="11">CBS 304.34</strain>
    </source>
</reference>
<dbReference type="GO" id="GO:0030246">
    <property type="term" value="F:carbohydrate binding"/>
    <property type="evidence" value="ECO:0007669"/>
    <property type="project" value="InterPro"/>
</dbReference>
<dbReference type="GO" id="GO:0005993">
    <property type="term" value="P:trehalose catabolic process"/>
    <property type="evidence" value="ECO:0007669"/>
    <property type="project" value="TreeGrafter"/>
</dbReference>
<dbReference type="AlphaFoldDB" id="A0A6A6YYD8"/>
<dbReference type="SUPFAM" id="SSF48208">
    <property type="entry name" value="Six-hairpin glycosidases"/>
    <property type="match status" value="1"/>
</dbReference>
<reference evidence="9 11" key="1">
    <citation type="journal article" date="2020" name="Stud. Mycol.">
        <title>101 Dothideomycetes genomes: a test case for predicting lifestyles and emergence of pathogens.</title>
        <authorList>
            <person name="Haridas S."/>
            <person name="Albert R."/>
            <person name="Binder M."/>
            <person name="Bloem J."/>
            <person name="Labutti K."/>
            <person name="Salamov A."/>
            <person name="Andreopoulos B."/>
            <person name="Baker S."/>
            <person name="Barry K."/>
            <person name="Bills G."/>
            <person name="Bluhm B."/>
            <person name="Cannon C."/>
            <person name="Castanera R."/>
            <person name="Culley D."/>
            <person name="Daum C."/>
            <person name="Ezra D."/>
            <person name="Gonzalez J."/>
            <person name="Henrissat B."/>
            <person name="Kuo A."/>
            <person name="Liang C."/>
            <person name="Lipzen A."/>
            <person name="Lutzoni F."/>
            <person name="Magnuson J."/>
            <person name="Mondo S."/>
            <person name="Nolan M."/>
            <person name="Ohm R."/>
            <person name="Pangilinan J."/>
            <person name="Park H.-J."/>
            <person name="Ramirez L."/>
            <person name="Alfaro M."/>
            <person name="Sun H."/>
            <person name="Tritt A."/>
            <person name="Yoshinaga Y."/>
            <person name="Zwiers L.-H."/>
            <person name="Turgeon B."/>
            <person name="Goodwin S."/>
            <person name="Spatafora J."/>
            <person name="Crous P."/>
            <person name="Grigoriev I."/>
        </authorList>
    </citation>
    <scope>NUCLEOTIDE SEQUENCE</scope>
    <source>
        <strain evidence="9 11">CBS 304.34</strain>
    </source>
</reference>
<keyword evidence="5" id="KW-0325">Glycoprotein</keyword>
<feature type="domain" description="Glycoside hydrolase family 65 central catalytic" evidence="7">
    <location>
        <begin position="397"/>
        <end position="616"/>
    </location>
</feature>
<reference evidence="11" key="2">
    <citation type="submission" date="2020-04" db="EMBL/GenBank/DDBJ databases">
        <authorList>
            <consortium name="NCBI Genome Project"/>
        </authorList>
    </citation>
    <scope>NUCLEOTIDE SEQUENCE</scope>
    <source>
        <strain evidence="11">CBS 304.34</strain>
    </source>
</reference>
<protein>
    <recommendedName>
        <fullName evidence="3">alpha,alpha-trehalase</fullName>
        <ecNumber evidence="3">3.2.1.28</ecNumber>
    </recommendedName>
</protein>
<dbReference type="Proteomes" id="UP000504636">
    <property type="component" value="Unplaced"/>
</dbReference>
<dbReference type="InterPro" id="IPR005196">
    <property type="entry name" value="Glyco_hydro_65_N"/>
</dbReference>
<dbReference type="SUPFAM" id="SSF74650">
    <property type="entry name" value="Galactose mutarotase-like"/>
    <property type="match status" value="1"/>
</dbReference>
<feature type="signal peptide" evidence="6">
    <location>
        <begin position="1"/>
        <end position="22"/>
    </location>
</feature>
<dbReference type="FunFam" id="1.50.10.10:FF:000032">
    <property type="entry name" value="Vacuolar acid trehalase"/>
    <property type="match status" value="1"/>
</dbReference>
<dbReference type="InterPro" id="IPR037018">
    <property type="entry name" value="GH65_N"/>
</dbReference>
<dbReference type="RefSeq" id="XP_033580805.1">
    <property type="nucleotide sequence ID" value="XM_033727109.1"/>
</dbReference>
<dbReference type="PANTHER" id="PTHR11051:SF8">
    <property type="entry name" value="PROTEIN-GLUCOSYLGALACTOSYLHYDROXYLYSINE GLUCOSIDASE"/>
    <property type="match status" value="1"/>
</dbReference>
<comment type="catalytic activity">
    <reaction evidence="1">
        <text>alpha,alpha-trehalose + H2O = alpha-D-glucose + beta-D-glucose</text>
        <dbReference type="Rhea" id="RHEA:32675"/>
        <dbReference type="ChEBI" id="CHEBI:15377"/>
        <dbReference type="ChEBI" id="CHEBI:15903"/>
        <dbReference type="ChEBI" id="CHEBI:16551"/>
        <dbReference type="ChEBI" id="CHEBI:17925"/>
        <dbReference type="EC" id="3.2.1.28"/>
    </reaction>
</comment>
<evidence type="ECO:0000256" key="5">
    <source>
        <dbReference type="ARBA" id="ARBA00023180"/>
    </source>
</evidence>
<dbReference type="Gene3D" id="2.70.98.40">
    <property type="entry name" value="Glycoside hydrolase, family 65, N-terminal domain"/>
    <property type="match status" value="1"/>
</dbReference>
<proteinExistence type="inferred from homology"/>
<evidence type="ECO:0000313" key="11">
    <source>
        <dbReference type="RefSeq" id="XP_033580805.1"/>
    </source>
</evidence>